<keyword evidence="1" id="KW-0547">Nucleotide-binding</keyword>
<accession>A0A2V1K5S8</accession>
<dbReference type="UniPathway" id="UPA00344"/>
<dbReference type="AlphaFoldDB" id="A0A2V1K5S8"/>
<evidence type="ECO:0000256" key="3">
    <source>
        <dbReference type="ARBA" id="ARBA00024247"/>
    </source>
</evidence>
<dbReference type="InterPro" id="IPR016155">
    <property type="entry name" value="Mopterin_synth/thiamin_S_b"/>
</dbReference>
<name>A0A2V1K5S8_9BURK</name>
<comment type="similarity">
    <text evidence="2">Belongs to the MoaD family.</text>
</comment>
<dbReference type="RefSeq" id="WP_109060330.1">
    <property type="nucleotide sequence ID" value="NZ_QETA01000001.1"/>
</dbReference>
<dbReference type="CDD" id="cd00754">
    <property type="entry name" value="Ubl_MoaD"/>
    <property type="match status" value="1"/>
</dbReference>
<keyword evidence="5" id="KW-1185">Reference proteome</keyword>
<protein>
    <recommendedName>
        <fullName evidence="3">Molybdopterin synthase sulfur carrier subunit</fullName>
    </recommendedName>
</protein>
<evidence type="ECO:0000313" key="4">
    <source>
        <dbReference type="EMBL" id="PWF24927.1"/>
    </source>
</evidence>
<evidence type="ECO:0000256" key="1">
    <source>
        <dbReference type="ARBA" id="ARBA00022741"/>
    </source>
</evidence>
<dbReference type="GO" id="GO:0000166">
    <property type="term" value="F:nucleotide binding"/>
    <property type="evidence" value="ECO:0007669"/>
    <property type="project" value="UniProtKB-KW"/>
</dbReference>
<evidence type="ECO:0000313" key="5">
    <source>
        <dbReference type="Proteomes" id="UP000245212"/>
    </source>
</evidence>
<dbReference type="InterPro" id="IPR012675">
    <property type="entry name" value="Beta-grasp_dom_sf"/>
</dbReference>
<evidence type="ECO:0000256" key="2">
    <source>
        <dbReference type="ARBA" id="ARBA00024200"/>
    </source>
</evidence>
<dbReference type="EMBL" id="QETA01000001">
    <property type="protein sequence ID" value="PWF24927.1"/>
    <property type="molecule type" value="Genomic_DNA"/>
</dbReference>
<dbReference type="InterPro" id="IPR003749">
    <property type="entry name" value="ThiS/MoaD-like"/>
</dbReference>
<proteinExistence type="inferred from homology"/>
<comment type="caution">
    <text evidence="4">The sequence shown here is derived from an EMBL/GenBank/DDBJ whole genome shotgun (WGS) entry which is preliminary data.</text>
</comment>
<organism evidence="4 5">
    <name type="scientific">Corticimicrobacter populi</name>
    <dbReference type="NCBI Taxonomy" id="2175229"/>
    <lineage>
        <taxon>Bacteria</taxon>
        <taxon>Pseudomonadati</taxon>
        <taxon>Pseudomonadota</taxon>
        <taxon>Betaproteobacteria</taxon>
        <taxon>Burkholderiales</taxon>
        <taxon>Alcaligenaceae</taxon>
        <taxon>Corticimicrobacter</taxon>
    </lineage>
</organism>
<gene>
    <name evidence="4" type="ORF">DD235_01750</name>
</gene>
<dbReference type="InterPro" id="IPR044672">
    <property type="entry name" value="MOCS2A"/>
</dbReference>
<dbReference type="SUPFAM" id="SSF54285">
    <property type="entry name" value="MoaD/ThiS"/>
    <property type="match status" value="1"/>
</dbReference>
<sequence>MNGATIDILYFARVAELTGTRSESWSLADGNPITGTQLLSQLQQRYPGLAPTDRLKLAVNQYHVRHDQAIKAGDEVALFDPVTGG</sequence>
<dbReference type="Gene3D" id="3.10.20.30">
    <property type="match status" value="1"/>
</dbReference>
<reference evidence="5" key="1">
    <citation type="submission" date="2018-05" db="EMBL/GenBank/DDBJ databases">
        <authorList>
            <person name="Li Y."/>
        </authorList>
    </citation>
    <scope>NUCLEOTIDE SEQUENCE [LARGE SCALE GENOMIC DNA]</scope>
    <source>
        <strain evidence="5">3d-2-2</strain>
    </source>
</reference>
<dbReference type="Pfam" id="PF02597">
    <property type="entry name" value="ThiS"/>
    <property type="match status" value="1"/>
</dbReference>
<dbReference type="GO" id="GO:0006777">
    <property type="term" value="P:Mo-molybdopterin cofactor biosynthetic process"/>
    <property type="evidence" value="ECO:0007669"/>
    <property type="project" value="InterPro"/>
</dbReference>
<dbReference type="GO" id="GO:1990133">
    <property type="term" value="C:molybdopterin adenylyltransferase complex"/>
    <property type="evidence" value="ECO:0007669"/>
    <property type="project" value="TreeGrafter"/>
</dbReference>
<dbReference type="PANTHER" id="PTHR33359:SF1">
    <property type="entry name" value="MOLYBDOPTERIN SYNTHASE SULFUR CARRIER SUBUNIT"/>
    <property type="match status" value="1"/>
</dbReference>
<dbReference type="PANTHER" id="PTHR33359">
    <property type="entry name" value="MOLYBDOPTERIN SYNTHASE SULFUR CARRIER SUBUNIT"/>
    <property type="match status" value="1"/>
</dbReference>
<dbReference type="Proteomes" id="UP000245212">
    <property type="component" value="Unassembled WGS sequence"/>
</dbReference>